<feature type="signal peptide" evidence="1">
    <location>
        <begin position="1"/>
        <end position="19"/>
    </location>
</feature>
<proteinExistence type="predicted"/>
<protein>
    <recommendedName>
        <fullName evidence="4">Surface protein D</fullName>
    </recommendedName>
</protein>
<dbReference type="AlphaFoldDB" id="A0AAD8PF38"/>
<name>A0AAD8PF38_BABGI</name>
<evidence type="ECO:0008006" key="4">
    <source>
        <dbReference type="Google" id="ProtNLM"/>
    </source>
</evidence>
<gene>
    <name evidence="2" type="ORF">BgAZ_100300</name>
</gene>
<dbReference type="EMBL" id="JAVEPI010000001">
    <property type="protein sequence ID" value="KAK1444124.1"/>
    <property type="molecule type" value="Genomic_DNA"/>
</dbReference>
<accession>A0AAD8PF38</accession>
<feature type="chain" id="PRO_5041900047" description="Surface protein D" evidence="1">
    <location>
        <begin position="20"/>
        <end position="152"/>
    </location>
</feature>
<reference evidence="2" key="1">
    <citation type="submission" date="2023-08" db="EMBL/GenBank/DDBJ databases">
        <title>Draft sequence of the Babesia gibsoni genome.</title>
        <authorList>
            <person name="Yamagishi J.Y."/>
            <person name="Xuan X.X."/>
        </authorList>
    </citation>
    <scope>NUCLEOTIDE SEQUENCE</scope>
    <source>
        <strain evidence="2">Azabu</strain>
    </source>
</reference>
<dbReference type="Proteomes" id="UP001230268">
    <property type="component" value="Unassembled WGS sequence"/>
</dbReference>
<keyword evidence="3" id="KW-1185">Reference proteome</keyword>
<evidence type="ECO:0000313" key="3">
    <source>
        <dbReference type="Proteomes" id="UP001230268"/>
    </source>
</evidence>
<evidence type="ECO:0000256" key="1">
    <source>
        <dbReference type="SAM" id="SignalP"/>
    </source>
</evidence>
<evidence type="ECO:0000313" key="2">
    <source>
        <dbReference type="EMBL" id="KAK1444124.1"/>
    </source>
</evidence>
<comment type="caution">
    <text evidence="2">The sequence shown here is derived from an EMBL/GenBank/DDBJ whole genome shotgun (WGS) entry which is preliminary data.</text>
</comment>
<sequence length="152" mass="16355">MAGRITFFNIFCFLTVVLAGVRVEGNCTDAELEALGYKRGELTDEKRAKALAVAACIKKAAKASMTLTKEKDTQKVVKKIEKELKTVEVDAVSAECLTCFAKSVQCAIKHCKGACIGGDLSENCRQCMEAHCDADFRACVGAPTIDLAQLKA</sequence>
<keyword evidence="1" id="KW-0732">Signal</keyword>
<organism evidence="2 3">
    <name type="scientific">Babesia gibsoni</name>
    <dbReference type="NCBI Taxonomy" id="33632"/>
    <lineage>
        <taxon>Eukaryota</taxon>
        <taxon>Sar</taxon>
        <taxon>Alveolata</taxon>
        <taxon>Apicomplexa</taxon>
        <taxon>Aconoidasida</taxon>
        <taxon>Piroplasmida</taxon>
        <taxon>Babesiidae</taxon>
        <taxon>Babesia</taxon>
    </lineage>
</organism>